<organism evidence="8 9">
    <name type="scientific">Candidatus Aeolococcus gillhamiae</name>
    <dbReference type="NCBI Taxonomy" id="3127015"/>
    <lineage>
        <taxon>Bacteria</taxon>
        <taxon>Bacillati</taxon>
        <taxon>Candidatus Dormiibacterota</taxon>
        <taxon>Candidatus Dormibacteria</taxon>
        <taxon>Candidatus Aeolococcales</taxon>
        <taxon>Candidatus Aeolococcaceae</taxon>
        <taxon>Candidatus Aeolococcus</taxon>
    </lineage>
</organism>
<comment type="caution">
    <text evidence="8">The sequence shown here is derived from an EMBL/GenBank/DDBJ whole genome shotgun (WGS) entry which is preliminary data.</text>
</comment>
<evidence type="ECO:0000256" key="1">
    <source>
        <dbReference type="ARBA" id="ARBA00017473"/>
    </source>
</evidence>
<proteinExistence type="inferred from homology"/>
<dbReference type="Proteomes" id="UP000248724">
    <property type="component" value="Unassembled WGS sequence"/>
</dbReference>
<comment type="similarity">
    <text evidence="6">Belongs to the GHMP kinase family. IspE subfamily.</text>
</comment>
<evidence type="ECO:0000313" key="8">
    <source>
        <dbReference type="EMBL" id="PZR83734.1"/>
    </source>
</evidence>
<evidence type="ECO:0000256" key="5">
    <source>
        <dbReference type="ARBA" id="ARBA00022840"/>
    </source>
</evidence>
<evidence type="ECO:0000256" key="6">
    <source>
        <dbReference type="HAMAP-Rule" id="MF_00061"/>
    </source>
</evidence>
<dbReference type="GO" id="GO:0016114">
    <property type="term" value="P:terpenoid biosynthetic process"/>
    <property type="evidence" value="ECO:0007669"/>
    <property type="project" value="InterPro"/>
</dbReference>
<evidence type="ECO:0000259" key="7">
    <source>
        <dbReference type="Pfam" id="PF00288"/>
    </source>
</evidence>
<evidence type="ECO:0000256" key="3">
    <source>
        <dbReference type="ARBA" id="ARBA00022741"/>
    </source>
</evidence>
<keyword evidence="5 6" id="KW-0067">ATP-binding</keyword>
<reference evidence="8 9" key="1">
    <citation type="journal article" date="2017" name="Nature">
        <title>Atmospheric trace gases support primary production in Antarctic desert surface soil.</title>
        <authorList>
            <person name="Ji M."/>
            <person name="Greening C."/>
            <person name="Vanwonterghem I."/>
            <person name="Carere C.R."/>
            <person name="Bay S.K."/>
            <person name="Steen J.A."/>
            <person name="Montgomery K."/>
            <person name="Lines T."/>
            <person name="Beardall J."/>
            <person name="van Dorst J."/>
            <person name="Snape I."/>
            <person name="Stott M.B."/>
            <person name="Hugenholtz P."/>
            <person name="Ferrari B.C."/>
        </authorList>
    </citation>
    <scope>NUCLEOTIDE SEQUENCE [LARGE SCALE GENOMIC DNA]</scope>
    <source>
        <strain evidence="8">RRmetagenome_bin12</strain>
    </source>
</reference>
<evidence type="ECO:0000256" key="2">
    <source>
        <dbReference type="ARBA" id="ARBA00022679"/>
    </source>
</evidence>
<name>A0A2W6AJD8_9BACT</name>
<dbReference type="InterPro" id="IPR004424">
    <property type="entry name" value="IspE"/>
</dbReference>
<dbReference type="InterPro" id="IPR036554">
    <property type="entry name" value="GHMP_kinase_C_sf"/>
</dbReference>
<dbReference type="InterPro" id="IPR014721">
    <property type="entry name" value="Ribsml_uS5_D2-typ_fold_subgr"/>
</dbReference>
<dbReference type="AlphaFoldDB" id="A0A2W6AJD8"/>
<protein>
    <recommendedName>
        <fullName evidence="1 6">4-diphosphocytidyl-2-C-methyl-D-erythritol kinase</fullName>
        <shortName evidence="6">CMK</shortName>
        <ecNumber evidence="6">2.7.1.148</ecNumber>
    </recommendedName>
    <alternativeName>
        <fullName evidence="6">4-(cytidine-5'-diphospho)-2-C-methyl-D-erythritol kinase</fullName>
    </alternativeName>
</protein>
<comment type="pathway">
    <text evidence="6">Isoprenoid biosynthesis; isopentenyl diphosphate biosynthesis via DXP pathway; isopentenyl diphosphate from 1-deoxy-D-xylulose 5-phosphate: step 3/6.</text>
</comment>
<feature type="active site" evidence="6">
    <location>
        <position position="34"/>
    </location>
</feature>
<dbReference type="InterPro" id="IPR020568">
    <property type="entry name" value="Ribosomal_Su5_D2-typ_SF"/>
</dbReference>
<sequence>MRWATAPAGAARRRPARSAEYISDPMLLIPAHAKVNLCLAVRGRRPDGFHDIDSVAATIDWHDLVGIRLSPAEATTVRLRVGGDGGVLPATDDNLAARAAAAIAAVAGPLQIDLWLDKRIPSEAGLGGGSADAAAVLRGCASLLDRGEFGAERAAALARTSLHDLGASLGSDVPMLIRGGTQRMRGRGERLDAVAAPSLHLTVAIAGAGNTAAAYAAVENFDLEDTTRVDTVSAALESGQVPADDVLGSGLEVAACRANPLLDERLLALRAAVTEARWHLTGSGGAAFALAENAAHAAELAGAASAAGFPARACRTVSG</sequence>
<dbReference type="EMBL" id="QHBU01000025">
    <property type="protein sequence ID" value="PZR83734.1"/>
    <property type="molecule type" value="Genomic_DNA"/>
</dbReference>
<dbReference type="PANTHER" id="PTHR43527">
    <property type="entry name" value="4-DIPHOSPHOCYTIDYL-2-C-METHYL-D-ERYTHRITOL KINASE, CHLOROPLASTIC"/>
    <property type="match status" value="1"/>
</dbReference>
<gene>
    <name evidence="6" type="primary">ispE</name>
    <name evidence="8" type="ORF">DLM65_01275</name>
</gene>
<keyword evidence="2 6" id="KW-0808">Transferase</keyword>
<feature type="binding site" evidence="6">
    <location>
        <begin position="121"/>
        <end position="131"/>
    </location>
    <ligand>
        <name>ATP</name>
        <dbReference type="ChEBI" id="CHEBI:30616"/>
    </ligand>
</feature>
<keyword evidence="3 6" id="KW-0547">Nucleotide-binding</keyword>
<dbReference type="GO" id="GO:0019288">
    <property type="term" value="P:isopentenyl diphosphate biosynthetic process, methylerythritol 4-phosphate pathway"/>
    <property type="evidence" value="ECO:0007669"/>
    <property type="project" value="UniProtKB-UniRule"/>
</dbReference>
<dbReference type="HAMAP" id="MF_00061">
    <property type="entry name" value="IspE"/>
    <property type="match status" value="1"/>
</dbReference>
<dbReference type="PANTHER" id="PTHR43527:SF2">
    <property type="entry name" value="4-DIPHOSPHOCYTIDYL-2-C-METHYL-D-ERYTHRITOL KINASE, CHLOROPLASTIC"/>
    <property type="match status" value="1"/>
</dbReference>
<accession>A0A2W6AJD8</accession>
<dbReference type="GO" id="GO:0005524">
    <property type="term" value="F:ATP binding"/>
    <property type="evidence" value="ECO:0007669"/>
    <property type="project" value="UniProtKB-UniRule"/>
</dbReference>
<comment type="function">
    <text evidence="6">Catalyzes the phosphorylation of the position 2 hydroxy group of 4-diphosphocytidyl-2C-methyl-D-erythritol.</text>
</comment>
<dbReference type="SUPFAM" id="SSF54211">
    <property type="entry name" value="Ribosomal protein S5 domain 2-like"/>
    <property type="match status" value="1"/>
</dbReference>
<feature type="domain" description="GHMP kinase N-terminal" evidence="7">
    <location>
        <begin position="94"/>
        <end position="180"/>
    </location>
</feature>
<dbReference type="GO" id="GO:0050515">
    <property type="term" value="F:4-(cytidine 5'-diphospho)-2-C-methyl-D-erythritol kinase activity"/>
    <property type="evidence" value="ECO:0007669"/>
    <property type="project" value="UniProtKB-UniRule"/>
</dbReference>
<keyword evidence="4 6" id="KW-0418">Kinase</keyword>
<evidence type="ECO:0000256" key="4">
    <source>
        <dbReference type="ARBA" id="ARBA00022777"/>
    </source>
</evidence>
<dbReference type="UniPathway" id="UPA00056">
    <property type="reaction ID" value="UER00094"/>
</dbReference>
<dbReference type="EC" id="2.7.1.148" evidence="6"/>
<evidence type="ECO:0000313" key="9">
    <source>
        <dbReference type="Proteomes" id="UP000248724"/>
    </source>
</evidence>
<keyword evidence="6" id="KW-0414">Isoprene biosynthesis</keyword>
<dbReference type="PIRSF" id="PIRSF010376">
    <property type="entry name" value="IspE"/>
    <property type="match status" value="1"/>
</dbReference>
<feature type="active site" evidence="6">
    <location>
        <position position="172"/>
    </location>
</feature>
<dbReference type="InterPro" id="IPR006204">
    <property type="entry name" value="GHMP_kinase_N_dom"/>
</dbReference>
<dbReference type="Gene3D" id="3.30.230.10">
    <property type="match status" value="1"/>
</dbReference>
<dbReference type="Gene3D" id="3.30.70.890">
    <property type="entry name" value="GHMP kinase, C-terminal domain"/>
    <property type="match status" value="1"/>
</dbReference>
<dbReference type="Pfam" id="PF00288">
    <property type="entry name" value="GHMP_kinases_N"/>
    <property type="match status" value="1"/>
</dbReference>
<comment type="catalytic activity">
    <reaction evidence="6">
        <text>4-CDP-2-C-methyl-D-erythritol + ATP = 4-CDP-2-C-methyl-D-erythritol 2-phosphate + ADP + H(+)</text>
        <dbReference type="Rhea" id="RHEA:18437"/>
        <dbReference type="ChEBI" id="CHEBI:15378"/>
        <dbReference type="ChEBI" id="CHEBI:30616"/>
        <dbReference type="ChEBI" id="CHEBI:57823"/>
        <dbReference type="ChEBI" id="CHEBI:57919"/>
        <dbReference type="ChEBI" id="CHEBI:456216"/>
        <dbReference type="EC" id="2.7.1.148"/>
    </reaction>
</comment>